<gene>
    <name evidence="1" type="ORF">PAM7066_00450</name>
</gene>
<organism evidence="1 2">
    <name type="scientific">Palleronia marisminoris</name>
    <dbReference type="NCBI Taxonomy" id="315423"/>
    <lineage>
        <taxon>Bacteria</taxon>
        <taxon>Pseudomonadati</taxon>
        <taxon>Pseudomonadota</taxon>
        <taxon>Alphaproteobacteria</taxon>
        <taxon>Rhodobacterales</taxon>
        <taxon>Roseobacteraceae</taxon>
        <taxon>Palleronia</taxon>
    </lineage>
</organism>
<dbReference type="EMBL" id="FWFV01000001">
    <property type="protein sequence ID" value="SLN17038.1"/>
    <property type="molecule type" value="Genomic_DNA"/>
</dbReference>
<evidence type="ECO:0000313" key="1">
    <source>
        <dbReference type="EMBL" id="SLN17038.1"/>
    </source>
</evidence>
<dbReference type="AlphaFoldDB" id="A0A1Y5RI72"/>
<dbReference type="Proteomes" id="UP000193870">
    <property type="component" value="Unassembled WGS sequence"/>
</dbReference>
<sequence length="119" mass="13290">MTIIRVEGTGHEHDECVLELAEHQFTELLIELGEMKDRVREGDAVPDSEVKKCVSAVQRAIDHVFSERKRLDEARRKRAGIVHDYAIDFDAARDEIGRRLDRLRAVGGAGEVPGGADRG</sequence>
<proteinExistence type="predicted"/>
<dbReference type="RefSeq" id="WP_090928620.1">
    <property type="nucleotide sequence ID" value="NZ_FOPF01000001.1"/>
</dbReference>
<protein>
    <submittedName>
        <fullName evidence="1">Uncharacterized protein</fullName>
    </submittedName>
</protein>
<dbReference type="OrthoDB" id="7873197at2"/>
<name>A0A1Y5RI72_9RHOB</name>
<reference evidence="1 2" key="1">
    <citation type="submission" date="2017-03" db="EMBL/GenBank/DDBJ databases">
        <authorList>
            <person name="Afonso C.L."/>
            <person name="Miller P.J."/>
            <person name="Scott M.A."/>
            <person name="Spackman E."/>
            <person name="Goraichik I."/>
            <person name="Dimitrov K.M."/>
            <person name="Suarez D.L."/>
            <person name="Swayne D.E."/>
        </authorList>
    </citation>
    <scope>NUCLEOTIDE SEQUENCE [LARGE SCALE GENOMIC DNA]</scope>
    <source>
        <strain evidence="1 2">CECT 7066</strain>
    </source>
</reference>
<dbReference type="STRING" id="315423.SAMN04488020_101450"/>
<accession>A0A1Y5RI72</accession>
<evidence type="ECO:0000313" key="2">
    <source>
        <dbReference type="Proteomes" id="UP000193870"/>
    </source>
</evidence>
<keyword evidence="2" id="KW-1185">Reference proteome</keyword>